<gene>
    <name evidence="3" type="ORF">BTO20_06360</name>
</gene>
<evidence type="ECO:0000313" key="3">
    <source>
        <dbReference type="EMBL" id="ART73453.1"/>
    </source>
</evidence>
<feature type="domain" description="PPM-type phosphatase" evidence="2">
    <location>
        <begin position="14"/>
        <end position="229"/>
    </location>
</feature>
<dbReference type="Proteomes" id="UP000195331">
    <property type="component" value="Chromosome"/>
</dbReference>
<sequence length="311" mass="32905">MTGCGWSACGASVTGAMHQQRGLGCDDAYSYGVAGDFVVAAVADGAGSVSGTSAWGAYVACQSVLGDALQPTFIESYRKATAEHAQKLLRWLFDGALQRVQRHAHATGLDVALLSTTLCVAVANWDKAVFGQVGDGVIAAENDEQIESLLIERKDEYANTTTFIQSDHALDESLRTAVCTDVTAFALSTDGMSYKITDIATGDAYQPFFRGCWQHLRSGAGSTSFAAMLAGIEDDQTGDDKTMVLAALRDVGDRAGVVITESSPPPQAGAPNPVDSEGRTDPLPAAGTDAPTEPLSTKPAQRHWWGRRQRR</sequence>
<reference evidence="3 4" key="1">
    <citation type="submission" date="2017-04" db="EMBL/GenBank/DDBJ databases">
        <title>Whole Genome Sequence of 1,4-Dioxane Degrading Bacterium Mycobacterium dioxanotrophicus PH-06.</title>
        <authorList>
            <person name="He Y."/>
        </authorList>
    </citation>
    <scope>NUCLEOTIDE SEQUENCE [LARGE SCALE GENOMIC DNA]</scope>
    <source>
        <strain evidence="3 4">PH-06</strain>
    </source>
</reference>
<dbReference type="InterPro" id="IPR036457">
    <property type="entry name" value="PPM-type-like_dom_sf"/>
</dbReference>
<accession>A0A1Y0CDW2</accession>
<dbReference type="AlphaFoldDB" id="A0A1Y0CDW2"/>
<dbReference type="SUPFAM" id="SSF81606">
    <property type="entry name" value="PP2C-like"/>
    <property type="match status" value="1"/>
</dbReference>
<name>A0A1Y0CDW2_9MYCO</name>
<feature type="compositionally biased region" description="Basic residues" evidence="1">
    <location>
        <begin position="300"/>
        <end position="311"/>
    </location>
</feature>
<evidence type="ECO:0000259" key="2">
    <source>
        <dbReference type="Pfam" id="PF13672"/>
    </source>
</evidence>
<protein>
    <recommendedName>
        <fullName evidence="2">PPM-type phosphatase domain-containing protein</fullName>
    </recommendedName>
</protein>
<dbReference type="Gene3D" id="3.60.40.10">
    <property type="entry name" value="PPM-type phosphatase domain"/>
    <property type="match status" value="1"/>
</dbReference>
<proteinExistence type="predicted"/>
<keyword evidence="4" id="KW-1185">Reference proteome</keyword>
<dbReference type="OrthoDB" id="4621154at2"/>
<evidence type="ECO:0000313" key="4">
    <source>
        <dbReference type="Proteomes" id="UP000195331"/>
    </source>
</evidence>
<organism evidence="3 4">
    <name type="scientific">Mycobacterium dioxanotrophicus</name>
    <dbReference type="NCBI Taxonomy" id="482462"/>
    <lineage>
        <taxon>Bacteria</taxon>
        <taxon>Bacillati</taxon>
        <taxon>Actinomycetota</taxon>
        <taxon>Actinomycetes</taxon>
        <taxon>Mycobacteriales</taxon>
        <taxon>Mycobacteriaceae</taxon>
        <taxon>Mycobacterium</taxon>
    </lineage>
</organism>
<dbReference type="Pfam" id="PF13672">
    <property type="entry name" value="PP2C_2"/>
    <property type="match status" value="1"/>
</dbReference>
<evidence type="ECO:0000256" key="1">
    <source>
        <dbReference type="SAM" id="MobiDB-lite"/>
    </source>
</evidence>
<dbReference type="EMBL" id="CP020809">
    <property type="protein sequence ID" value="ART73453.1"/>
    <property type="molecule type" value="Genomic_DNA"/>
</dbReference>
<dbReference type="InterPro" id="IPR001932">
    <property type="entry name" value="PPM-type_phosphatase-like_dom"/>
</dbReference>
<dbReference type="KEGG" id="mdx:BTO20_06360"/>
<feature type="region of interest" description="Disordered" evidence="1">
    <location>
        <begin position="258"/>
        <end position="311"/>
    </location>
</feature>